<feature type="domain" description="Reverse transcriptase" evidence="2">
    <location>
        <begin position="235"/>
        <end position="556"/>
    </location>
</feature>
<keyword evidence="1" id="KW-0460">Magnesium</keyword>
<dbReference type="EC" id="2.7.7.49" evidence="1"/>
<evidence type="ECO:0000256" key="1">
    <source>
        <dbReference type="RuleBase" id="RU365061"/>
    </source>
</evidence>
<keyword evidence="1" id="KW-0695">RNA-directed DNA polymerase</keyword>
<keyword evidence="1" id="KW-0158">Chromosome</keyword>
<dbReference type="GO" id="GO:0070034">
    <property type="term" value="F:telomerase RNA binding"/>
    <property type="evidence" value="ECO:0007669"/>
    <property type="project" value="TreeGrafter"/>
</dbReference>
<comment type="function">
    <text evidence="1">Telomerase is a ribonucleoprotein enzyme essential for the replication of chromosome termini in most eukaryotes. It elongates telomeres. It is a reverse transcriptase that adds simple sequence repeats to chromosome ends by copying a template sequence within the RNA component of the enzyme.</text>
</comment>
<keyword evidence="1" id="KW-0539">Nucleus</keyword>
<keyword evidence="4" id="KW-1185">Reference proteome</keyword>
<keyword evidence="1" id="KW-0779">Telomere</keyword>
<dbReference type="GO" id="GO:0042162">
    <property type="term" value="F:telomeric DNA binding"/>
    <property type="evidence" value="ECO:0007669"/>
    <property type="project" value="TreeGrafter"/>
</dbReference>
<dbReference type="PANTHER" id="PTHR12066:SF0">
    <property type="entry name" value="TELOMERASE REVERSE TRANSCRIPTASE"/>
    <property type="match status" value="1"/>
</dbReference>
<dbReference type="AlphaFoldDB" id="A0AAD5Q9W7"/>
<reference evidence="3" key="1">
    <citation type="submission" date="2021-12" db="EMBL/GenBank/DDBJ databases">
        <title>Prjna785345.</title>
        <authorList>
            <person name="Rujirawat T."/>
            <person name="Krajaejun T."/>
        </authorList>
    </citation>
    <scope>NUCLEOTIDE SEQUENCE</scope>
    <source>
        <strain evidence="3">Pi057C3</strain>
    </source>
</reference>
<dbReference type="Gene3D" id="3.30.70.2630">
    <property type="match status" value="1"/>
</dbReference>
<protein>
    <recommendedName>
        <fullName evidence="1">Telomerase reverse transcriptase</fullName>
        <ecNumber evidence="1">2.7.7.49</ecNumber>
    </recommendedName>
    <alternativeName>
        <fullName evidence="1">Telomerase catalytic subunit</fullName>
    </alternativeName>
</protein>
<dbReference type="GO" id="GO:0007004">
    <property type="term" value="P:telomere maintenance via telomerase"/>
    <property type="evidence" value="ECO:0007669"/>
    <property type="project" value="TreeGrafter"/>
</dbReference>
<comment type="catalytic activity">
    <reaction evidence="1">
        <text>DNA(n) + a 2'-deoxyribonucleoside 5'-triphosphate = DNA(n+1) + diphosphate</text>
        <dbReference type="Rhea" id="RHEA:22508"/>
        <dbReference type="Rhea" id="RHEA-COMP:17339"/>
        <dbReference type="Rhea" id="RHEA-COMP:17340"/>
        <dbReference type="ChEBI" id="CHEBI:33019"/>
        <dbReference type="ChEBI" id="CHEBI:61560"/>
        <dbReference type="ChEBI" id="CHEBI:173112"/>
        <dbReference type="EC" id="2.7.7.49"/>
    </reaction>
</comment>
<dbReference type="PANTHER" id="PTHR12066">
    <property type="entry name" value="TELOMERASE REVERSE TRANSCRIPTASE"/>
    <property type="match status" value="1"/>
</dbReference>
<accession>A0AAD5Q9W7</accession>
<keyword evidence="1" id="KW-0808">Transferase</keyword>
<gene>
    <name evidence="3" type="ORF">P43SY_009586</name>
</gene>
<keyword evidence="1" id="KW-0548">Nucleotidyltransferase</keyword>
<comment type="similarity">
    <text evidence="1">Belongs to the reverse transcriptase family. Telomerase subfamily.</text>
</comment>
<organism evidence="3 4">
    <name type="scientific">Pythium insidiosum</name>
    <name type="common">Pythiosis disease agent</name>
    <dbReference type="NCBI Taxonomy" id="114742"/>
    <lineage>
        <taxon>Eukaryota</taxon>
        <taxon>Sar</taxon>
        <taxon>Stramenopiles</taxon>
        <taxon>Oomycota</taxon>
        <taxon>Peronosporomycetes</taxon>
        <taxon>Pythiales</taxon>
        <taxon>Pythiaceae</taxon>
        <taxon>Pythium</taxon>
    </lineage>
</organism>
<dbReference type="GO" id="GO:0046872">
    <property type="term" value="F:metal ion binding"/>
    <property type="evidence" value="ECO:0007669"/>
    <property type="project" value="UniProtKB-KW"/>
</dbReference>
<dbReference type="CDD" id="cd01648">
    <property type="entry name" value="TERT"/>
    <property type="match status" value="1"/>
</dbReference>
<dbReference type="Proteomes" id="UP001209570">
    <property type="component" value="Unassembled WGS sequence"/>
</dbReference>
<dbReference type="Pfam" id="PF00078">
    <property type="entry name" value="RVT_1"/>
    <property type="match status" value="1"/>
</dbReference>
<evidence type="ECO:0000313" key="4">
    <source>
        <dbReference type="Proteomes" id="UP001209570"/>
    </source>
</evidence>
<comment type="caution">
    <text evidence="3">The sequence shown here is derived from an EMBL/GenBank/DDBJ whole genome shotgun (WGS) entry which is preliminary data.</text>
</comment>
<evidence type="ECO:0000259" key="2">
    <source>
        <dbReference type="PROSITE" id="PS50878"/>
    </source>
</evidence>
<keyword evidence="1" id="KW-0479">Metal-binding</keyword>
<proteinExistence type="inferred from homology"/>
<dbReference type="GO" id="GO:0000781">
    <property type="term" value="C:chromosome, telomeric region"/>
    <property type="evidence" value="ECO:0007669"/>
    <property type="project" value="UniProtKB-SubCell"/>
</dbReference>
<dbReference type="InterPro" id="IPR000477">
    <property type="entry name" value="RT_dom"/>
</dbReference>
<dbReference type="PROSITE" id="PS50878">
    <property type="entry name" value="RT_POL"/>
    <property type="match status" value="1"/>
</dbReference>
<dbReference type="GO" id="GO:0000333">
    <property type="term" value="C:telomerase catalytic core complex"/>
    <property type="evidence" value="ECO:0007669"/>
    <property type="project" value="TreeGrafter"/>
</dbReference>
<comment type="subcellular location">
    <subcellularLocation>
        <location evidence="1">Nucleus</location>
    </subcellularLocation>
    <subcellularLocation>
        <location evidence="1">Chromosome</location>
        <location evidence="1">Telomere</location>
    </subcellularLocation>
</comment>
<sequence length="622" mass="70782">MELLPGHATRSLRAYVESACEALESAPNSWSTSTVAQLRRALSSERSADLTRLLDETIALHYYTASHEFPRGPWSAECLLTQSELVAVVIQRLLYRKRVDPDDSNLLTLGYREVSPGPSGHRVAHLNGVMCYFPNTLVATLQRPVWDALHRCIGDDLLLHLLLNFSLFVRVEAASPTYMQVRTCERSADLTRLLDETIALHYYTASHEFPRGPWSAECSLTQSELVAVVIQRLLNRKRVDPDDSNLLTLGYREVSPGPSGHRVAHLNGVMCYFPNTLVATLQRPVWDALHRCIGDDLLLHLLLNFSLFVRVEVASPTYMQRCFDTIVPEKLYRMLRKVFLDEEYLVRKHWVCRNRNFKMERPAFSAGSLQSFDEMLQVKLALENASHTFPTVYVDGVVYNYISKATLLRLLKEHLHHNVIKVQDRELVQVKGIPQGSVLSTTLCNLYYAHFERRVLNKDLLSGPRGGCHDQCAGHELMMRYTDDFLFLSTRRDKAERFARVMHRGHPEYGCFVNWSKSRANFEVSVAVSHGAQQQFIPRVDHAPFDGSLPWCGLLIDPITLQLYANYDRLSLSVVAASLPIDETKQLGAALVNKVLAAVRQRWHPLFLDSDMLTSETIQHNC</sequence>
<dbReference type="InterPro" id="IPR003545">
    <property type="entry name" value="Telomerase_RT"/>
</dbReference>
<dbReference type="GO" id="GO:0003720">
    <property type="term" value="F:telomerase activity"/>
    <property type="evidence" value="ECO:0007669"/>
    <property type="project" value="InterPro"/>
</dbReference>
<dbReference type="EMBL" id="JAKCXM010000090">
    <property type="protein sequence ID" value="KAJ0403045.1"/>
    <property type="molecule type" value="Genomic_DNA"/>
</dbReference>
<evidence type="ECO:0000313" key="3">
    <source>
        <dbReference type="EMBL" id="KAJ0403045.1"/>
    </source>
</evidence>
<name>A0AAD5Q9W7_PYTIN</name>